<sequence>MQSRIIPSFAFTNAKEALAYYQRVFGATDVYRFSPQPEQAKQFHLPEGADLEAMTMHGGFTVLGMSFQCADSFRGPVKPSNQVDIILDIDGDDATSVAAAEAFYDKLAASGEVTIDMPFETQFWGGKMGHFTDKYGISWMLHVIPWSQIKDPTK</sequence>
<evidence type="ECO:0000313" key="3">
    <source>
        <dbReference type="Proteomes" id="UP000051589"/>
    </source>
</evidence>
<dbReference type="PATRIC" id="fig|1423803.3.peg.1723"/>
<dbReference type="Proteomes" id="UP000051589">
    <property type="component" value="Unassembled WGS sequence"/>
</dbReference>
<dbReference type="Gene3D" id="3.10.180.10">
    <property type="entry name" value="2,3-Dihydroxybiphenyl 1,2-Dioxygenase, domain 1"/>
    <property type="match status" value="1"/>
</dbReference>
<evidence type="ECO:0000313" key="2">
    <source>
        <dbReference type="EMBL" id="KRN02677.1"/>
    </source>
</evidence>
<keyword evidence="3" id="KW-1185">Reference proteome</keyword>
<dbReference type="SUPFAM" id="SSF54593">
    <property type="entry name" value="Glyoxalase/Bleomycin resistance protein/Dihydroxybiphenyl dioxygenase"/>
    <property type="match status" value="1"/>
</dbReference>
<dbReference type="CDD" id="cd06588">
    <property type="entry name" value="PhnB_like"/>
    <property type="match status" value="1"/>
</dbReference>
<evidence type="ECO:0000259" key="1">
    <source>
        <dbReference type="Pfam" id="PF06983"/>
    </source>
</evidence>
<dbReference type="Pfam" id="PF06983">
    <property type="entry name" value="3-dmu-9_3-mt"/>
    <property type="match status" value="1"/>
</dbReference>
<gene>
    <name evidence="2" type="ORF">FD13_GL001671</name>
</gene>
<dbReference type="PANTHER" id="PTHR33990:SF5">
    <property type="entry name" value="PHNB-LIKE DOMAIN-CONTAINING PROTEIN"/>
    <property type="match status" value="1"/>
</dbReference>
<comment type="caution">
    <text evidence="2">The sequence shown here is derived from an EMBL/GenBank/DDBJ whole genome shotgun (WGS) entry which is preliminary data.</text>
</comment>
<proteinExistence type="predicted"/>
<dbReference type="PANTHER" id="PTHR33990">
    <property type="entry name" value="PROTEIN YJDN-RELATED"/>
    <property type="match status" value="1"/>
</dbReference>
<dbReference type="InterPro" id="IPR028973">
    <property type="entry name" value="PhnB-like"/>
</dbReference>
<dbReference type="EMBL" id="AYZH01000005">
    <property type="protein sequence ID" value="KRN02677.1"/>
    <property type="molecule type" value="Genomic_DNA"/>
</dbReference>
<feature type="domain" description="PhnB-like" evidence="1">
    <location>
        <begin position="5"/>
        <end position="140"/>
    </location>
</feature>
<accession>A0A0R2DLM4</accession>
<reference evidence="2 3" key="1">
    <citation type="journal article" date="2015" name="Genome Announc.">
        <title>Expanding the biotechnology potential of lactobacilli through comparative genomics of 213 strains and associated genera.</title>
        <authorList>
            <person name="Sun Z."/>
            <person name="Harris H.M."/>
            <person name="McCann A."/>
            <person name="Guo C."/>
            <person name="Argimon S."/>
            <person name="Zhang W."/>
            <person name="Yang X."/>
            <person name="Jeffery I.B."/>
            <person name="Cooney J.C."/>
            <person name="Kagawa T.F."/>
            <person name="Liu W."/>
            <person name="Song Y."/>
            <person name="Salvetti E."/>
            <person name="Wrobel A."/>
            <person name="Rasinkangas P."/>
            <person name="Parkhill J."/>
            <person name="Rea M.C."/>
            <person name="O'Sullivan O."/>
            <person name="Ritari J."/>
            <person name="Douillard F.P."/>
            <person name="Paul Ross R."/>
            <person name="Yang R."/>
            <person name="Briner A.E."/>
            <person name="Felis G.E."/>
            <person name="de Vos W.M."/>
            <person name="Barrangou R."/>
            <person name="Klaenhammer T.R."/>
            <person name="Caufield P.W."/>
            <person name="Cui Y."/>
            <person name="Zhang H."/>
            <person name="O'Toole P.W."/>
        </authorList>
    </citation>
    <scope>NUCLEOTIDE SEQUENCE [LARGE SCALE GENOMIC DNA]</scope>
    <source>
        <strain evidence="2 3">DSM 21775</strain>
    </source>
</reference>
<dbReference type="AlphaFoldDB" id="A0A0R2DLM4"/>
<protein>
    <recommendedName>
        <fullName evidence="1">PhnB-like domain-containing protein</fullName>
    </recommendedName>
</protein>
<dbReference type="RefSeq" id="WP_061776141.1">
    <property type="nucleotide sequence ID" value="NZ_AYZH01000005.1"/>
</dbReference>
<dbReference type="STRING" id="1423803.FD13_GL001671"/>
<name>A0A0R2DLM4_9LACO</name>
<organism evidence="2 3">
    <name type="scientific">Levilactobacillus senmaizukei DSM 21775 = NBRC 103853</name>
    <dbReference type="NCBI Taxonomy" id="1423803"/>
    <lineage>
        <taxon>Bacteria</taxon>
        <taxon>Bacillati</taxon>
        <taxon>Bacillota</taxon>
        <taxon>Bacilli</taxon>
        <taxon>Lactobacillales</taxon>
        <taxon>Lactobacillaceae</taxon>
        <taxon>Levilactobacillus</taxon>
    </lineage>
</organism>
<dbReference type="InterPro" id="IPR029068">
    <property type="entry name" value="Glyas_Bleomycin-R_OHBP_Dase"/>
</dbReference>
<dbReference type="OrthoDB" id="9795306at2"/>